<proteinExistence type="predicted"/>
<name>A0ABQ5S1R7_9CHLO</name>
<dbReference type="Gene3D" id="3.40.47.10">
    <property type="match status" value="1"/>
</dbReference>
<feature type="non-terminal residue" evidence="4">
    <location>
        <position position="257"/>
    </location>
</feature>
<dbReference type="InterPro" id="IPR050091">
    <property type="entry name" value="PKS_NRPS_Biosynth_Enz"/>
</dbReference>
<dbReference type="InterPro" id="IPR016039">
    <property type="entry name" value="Thiolase-like"/>
</dbReference>
<accession>A0ABQ5S1R7</accession>
<dbReference type="SUPFAM" id="SSF47336">
    <property type="entry name" value="ACP-like"/>
    <property type="match status" value="1"/>
</dbReference>
<dbReference type="Pfam" id="PF00109">
    <property type="entry name" value="ketoacyl-synt"/>
    <property type="match status" value="1"/>
</dbReference>
<gene>
    <name evidence="4" type="ORF">VaNZ11_006291</name>
</gene>
<evidence type="ECO:0000259" key="3">
    <source>
        <dbReference type="PROSITE" id="PS50075"/>
    </source>
</evidence>
<dbReference type="PANTHER" id="PTHR43775:SF37">
    <property type="entry name" value="SI:DKEY-61P9.11"/>
    <property type="match status" value="1"/>
</dbReference>
<dbReference type="EMBL" id="BSDZ01000015">
    <property type="protein sequence ID" value="GLI63379.1"/>
    <property type="molecule type" value="Genomic_DNA"/>
</dbReference>
<sequence>LGAVELRNQLSRTFGLELPATLMFDYPTTTAVAGYVVTELAAPGAGGSRIASVDTVTADGDSEEEFWHEGSSNVYEEEEEEESTREVVGAMMGATGRRRSRAAAGLGGSGRQAAIVVLLTGLSTRYAGGVTGMQLLYEASRDSTEMHSPQPYGRWDPDLAYLARVDGVVTRLGTYVSDVHAFDAATFGLSEGEAALMDPQQRLLLEQTLGAFTDAGRSASSLAGTPTGCFVGCIWLEYGELLAGPGGLKSGSAQAVT</sequence>
<dbReference type="PANTHER" id="PTHR43775">
    <property type="entry name" value="FATTY ACID SYNTHASE"/>
    <property type="match status" value="1"/>
</dbReference>
<feature type="domain" description="Carrier" evidence="3">
    <location>
        <begin position="1"/>
        <end position="40"/>
    </location>
</feature>
<dbReference type="Gene3D" id="1.10.1200.10">
    <property type="entry name" value="ACP-like"/>
    <property type="match status" value="1"/>
</dbReference>
<dbReference type="InterPro" id="IPR009081">
    <property type="entry name" value="PP-bd_ACP"/>
</dbReference>
<organism evidence="4 5">
    <name type="scientific">Volvox africanus</name>
    <dbReference type="NCBI Taxonomy" id="51714"/>
    <lineage>
        <taxon>Eukaryota</taxon>
        <taxon>Viridiplantae</taxon>
        <taxon>Chlorophyta</taxon>
        <taxon>core chlorophytes</taxon>
        <taxon>Chlorophyceae</taxon>
        <taxon>CS clade</taxon>
        <taxon>Chlamydomonadales</taxon>
        <taxon>Volvocaceae</taxon>
        <taxon>Volvox</taxon>
    </lineage>
</organism>
<keyword evidence="2" id="KW-0597">Phosphoprotein</keyword>
<evidence type="ECO:0000313" key="4">
    <source>
        <dbReference type="EMBL" id="GLI63379.1"/>
    </source>
</evidence>
<comment type="caution">
    <text evidence="4">The sequence shown here is derived from an EMBL/GenBank/DDBJ whole genome shotgun (WGS) entry which is preliminary data.</text>
</comment>
<feature type="non-terminal residue" evidence="4">
    <location>
        <position position="1"/>
    </location>
</feature>
<dbReference type="Proteomes" id="UP001165090">
    <property type="component" value="Unassembled WGS sequence"/>
</dbReference>
<evidence type="ECO:0000313" key="5">
    <source>
        <dbReference type="Proteomes" id="UP001165090"/>
    </source>
</evidence>
<protein>
    <recommendedName>
        <fullName evidence="3">Carrier domain-containing protein</fullName>
    </recommendedName>
</protein>
<dbReference type="InterPro" id="IPR014030">
    <property type="entry name" value="Ketoacyl_synth_N"/>
</dbReference>
<keyword evidence="5" id="KW-1185">Reference proteome</keyword>
<dbReference type="SUPFAM" id="SSF53901">
    <property type="entry name" value="Thiolase-like"/>
    <property type="match status" value="1"/>
</dbReference>
<evidence type="ECO:0000256" key="2">
    <source>
        <dbReference type="ARBA" id="ARBA00022553"/>
    </source>
</evidence>
<keyword evidence="1" id="KW-0596">Phosphopantetheine</keyword>
<dbReference type="PROSITE" id="PS50075">
    <property type="entry name" value="CARRIER"/>
    <property type="match status" value="1"/>
</dbReference>
<reference evidence="4 5" key="1">
    <citation type="journal article" date="2023" name="IScience">
        <title>Expanded male sex-determining region conserved during the evolution of homothallism in the green alga Volvox.</title>
        <authorList>
            <person name="Yamamoto K."/>
            <person name="Matsuzaki R."/>
            <person name="Mahakham W."/>
            <person name="Heman W."/>
            <person name="Sekimoto H."/>
            <person name="Kawachi M."/>
            <person name="Minakuchi Y."/>
            <person name="Toyoda A."/>
            <person name="Nozaki H."/>
        </authorList>
    </citation>
    <scope>NUCLEOTIDE SEQUENCE [LARGE SCALE GENOMIC DNA]</scope>
    <source>
        <strain evidence="4 5">NIES-4468</strain>
    </source>
</reference>
<dbReference type="Pfam" id="PF00550">
    <property type="entry name" value="PP-binding"/>
    <property type="match status" value="1"/>
</dbReference>
<evidence type="ECO:0000256" key="1">
    <source>
        <dbReference type="ARBA" id="ARBA00022450"/>
    </source>
</evidence>
<dbReference type="InterPro" id="IPR036736">
    <property type="entry name" value="ACP-like_sf"/>
</dbReference>